<evidence type="ECO:0000256" key="2">
    <source>
        <dbReference type="SAM" id="SignalP"/>
    </source>
</evidence>
<dbReference type="AlphaFoldDB" id="A0A328CAR1"/>
<dbReference type="Pfam" id="PF24695">
    <property type="entry name" value="PITM1-3"/>
    <property type="match status" value="1"/>
</dbReference>
<feature type="region of interest" description="Disordered" evidence="1">
    <location>
        <begin position="370"/>
        <end position="400"/>
    </location>
</feature>
<protein>
    <submittedName>
        <fullName evidence="3">Uncharacterized protein</fullName>
    </submittedName>
</protein>
<accession>A0A328CAR1</accession>
<feature type="chain" id="PRO_5016440820" evidence="2">
    <location>
        <begin position="30"/>
        <end position="400"/>
    </location>
</feature>
<feature type="signal peptide" evidence="2">
    <location>
        <begin position="1"/>
        <end position="29"/>
    </location>
</feature>
<sequence length="400" mass="44131">MHQIGAKVRAVVRYALVALLLASGGGAWACTGMGQRQWRPPQRAVLPLVEEIRPPSTDMRFVQRCPGRPYQPARTGPWVRAASERLSQEHGSAHQSYDQIVTTGQPVILRARLAYGTEPLTDEWVRVFFGSCEKGWTQVGHVRTDEQGRAVWRLARELQRGSYDYVMQVVGDRSFVRGTIWVIAPEVRAVAFSTAALITPGAAPEETPEALVRGEEGVDEERALGEEEAQRSEQKPSDSEVELVPGALALAGHYARQGYLVVYLSDGSTGRELTAERLQALGFPGGPFLRAAEVQEAWEPEPPGDVWDDASERSTGGGPTVPIRLTRHFVDQPDRARLWAPAGLSAQEVVELDPDAGWEALIQTLDTTARQQGDGAGARQIIRPEHRVPNYPRRSPRPYR</sequence>
<dbReference type="Proteomes" id="UP000249169">
    <property type="component" value="Unassembled WGS sequence"/>
</dbReference>
<feature type="region of interest" description="Disordered" evidence="1">
    <location>
        <begin position="300"/>
        <end position="322"/>
    </location>
</feature>
<name>A0A328CAR1_9DELT</name>
<dbReference type="OrthoDB" id="5509093at2"/>
<proteinExistence type="predicted"/>
<keyword evidence="4" id="KW-1185">Reference proteome</keyword>
<keyword evidence="2" id="KW-0732">Signal</keyword>
<dbReference type="RefSeq" id="WP_111728414.1">
    <property type="nucleotide sequence ID" value="NZ_QHKO01000001.1"/>
</dbReference>
<dbReference type="EMBL" id="QHKO01000001">
    <property type="protein sequence ID" value="RAL25242.1"/>
    <property type="molecule type" value="Genomic_DNA"/>
</dbReference>
<evidence type="ECO:0000313" key="3">
    <source>
        <dbReference type="EMBL" id="RAL25242.1"/>
    </source>
</evidence>
<gene>
    <name evidence="3" type="ORF">DL240_03255</name>
</gene>
<feature type="compositionally biased region" description="Basic and acidic residues" evidence="1">
    <location>
        <begin position="219"/>
        <end position="238"/>
    </location>
</feature>
<reference evidence="3 4" key="1">
    <citation type="submission" date="2018-05" db="EMBL/GenBank/DDBJ databases">
        <title>Lujinxingia marina gen. nov. sp. nov., a new facultative anaerobic member of the class Deltaproteobacteria, and proposal of Lujinxingaceae fam. nov.</title>
        <authorList>
            <person name="Li C.-M."/>
        </authorList>
    </citation>
    <scope>NUCLEOTIDE SEQUENCE [LARGE SCALE GENOMIC DNA]</scope>
    <source>
        <strain evidence="3 4">B210</strain>
    </source>
</reference>
<evidence type="ECO:0000313" key="4">
    <source>
        <dbReference type="Proteomes" id="UP000249169"/>
    </source>
</evidence>
<feature type="region of interest" description="Disordered" evidence="1">
    <location>
        <begin position="219"/>
        <end position="241"/>
    </location>
</feature>
<evidence type="ECO:0000256" key="1">
    <source>
        <dbReference type="SAM" id="MobiDB-lite"/>
    </source>
</evidence>
<comment type="caution">
    <text evidence="3">The sequence shown here is derived from an EMBL/GenBank/DDBJ whole genome shotgun (WGS) entry which is preliminary data.</text>
</comment>
<organism evidence="3 4">
    <name type="scientific">Lujinxingia litoralis</name>
    <dbReference type="NCBI Taxonomy" id="2211119"/>
    <lineage>
        <taxon>Bacteria</taxon>
        <taxon>Deltaproteobacteria</taxon>
        <taxon>Bradymonadales</taxon>
        <taxon>Lujinxingiaceae</taxon>
        <taxon>Lujinxingia</taxon>
    </lineage>
</organism>